<dbReference type="Proteomes" id="UP000696413">
    <property type="component" value="Unassembled WGS sequence"/>
</dbReference>
<name>A0ABS6HSG9_MYCGD</name>
<keyword evidence="2" id="KW-0472">Membrane</keyword>
<evidence type="ECO:0000313" key="4">
    <source>
        <dbReference type="Proteomes" id="UP000696413"/>
    </source>
</evidence>
<feature type="transmembrane region" description="Helical" evidence="2">
    <location>
        <begin position="120"/>
        <end position="146"/>
    </location>
</feature>
<feature type="transmembrane region" description="Helical" evidence="2">
    <location>
        <begin position="152"/>
        <end position="176"/>
    </location>
</feature>
<evidence type="ECO:0008006" key="5">
    <source>
        <dbReference type="Google" id="ProtNLM"/>
    </source>
</evidence>
<comment type="caution">
    <text evidence="3">The sequence shown here is derived from an EMBL/GenBank/DDBJ whole genome shotgun (WGS) entry which is preliminary data.</text>
</comment>
<accession>A0ABS6HSG9</accession>
<dbReference type="EMBL" id="JAHBOM010000018">
    <property type="protein sequence ID" value="MBU8825644.1"/>
    <property type="molecule type" value="Genomic_DNA"/>
</dbReference>
<evidence type="ECO:0000256" key="2">
    <source>
        <dbReference type="SAM" id="Phobius"/>
    </source>
</evidence>
<evidence type="ECO:0000256" key="1">
    <source>
        <dbReference type="SAM" id="MobiDB-lite"/>
    </source>
</evidence>
<evidence type="ECO:0000313" key="3">
    <source>
        <dbReference type="EMBL" id="MBU8825644.1"/>
    </source>
</evidence>
<feature type="transmembrane region" description="Helical" evidence="2">
    <location>
        <begin position="210"/>
        <end position="234"/>
    </location>
</feature>
<organism evidence="3 4">
    <name type="scientific">Mycolicibacterium goodii</name>
    <name type="common">Mycobacterium goodii</name>
    <dbReference type="NCBI Taxonomy" id="134601"/>
    <lineage>
        <taxon>Bacteria</taxon>
        <taxon>Bacillati</taxon>
        <taxon>Actinomycetota</taxon>
        <taxon>Actinomycetes</taxon>
        <taxon>Mycobacteriales</taxon>
        <taxon>Mycobacteriaceae</taxon>
        <taxon>Mycolicibacterium</taxon>
    </lineage>
</organism>
<reference evidence="3 4" key="1">
    <citation type="submission" date="2021-05" db="EMBL/GenBank/DDBJ databases">
        <title>Draft Genome Sequences of Clinical Respiratory Isolates of Mycobacterium goodii Recovered in Ireland.</title>
        <authorList>
            <person name="Flanagan P.R."/>
            <person name="Mok S."/>
            <person name="Roycroft E."/>
            <person name="Rogers T.R."/>
            <person name="Fitzgibbon M."/>
        </authorList>
    </citation>
    <scope>NUCLEOTIDE SEQUENCE [LARGE SCALE GENOMIC DNA]</scope>
    <source>
        <strain evidence="3 4">14IE55</strain>
    </source>
</reference>
<keyword evidence="2" id="KW-1133">Transmembrane helix</keyword>
<keyword evidence="4" id="KW-1185">Reference proteome</keyword>
<gene>
    <name evidence="3" type="ORF">KL859_22570</name>
</gene>
<keyword evidence="2" id="KW-0812">Transmembrane</keyword>
<protein>
    <recommendedName>
        <fullName evidence="5">Transmembrane protein</fullName>
    </recommendedName>
</protein>
<feature type="region of interest" description="Disordered" evidence="1">
    <location>
        <begin position="1"/>
        <end position="64"/>
    </location>
</feature>
<dbReference type="RefSeq" id="WP_214395533.1">
    <property type="nucleotide sequence ID" value="NZ_JAHBOL010000006.1"/>
</dbReference>
<sequence length="237" mass="24315">MSDSGPLDTDQAGEDDHTRIIRRQPSAPLSGPVPTSDAPKTSIIRRHPTGAIPTAPDAEPQTSLIGASSDAQTGLMAAKGAGAGADGEGDEDAGAATAYVPRARPVVIPRRASGNDPKTAVTAATLSILSGWGTAVIATDLIAGWWRTDQLFCVAVGFLTAVSAAATIGGLIALLLRRRLGRLLIVVGSIIALLIFGSLFIAGAKLHPMVYAIPVLPVASILFTVLPATGRWAVRSE</sequence>
<feature type="transmembrane region" description="Helical" evidence="2">
    <location>
        <begin position="183"/>
        <end position="204"/>
    </location>
</feature>
<proteinExistence type="predicted"/>